<keyword evidence="1" id="KW-0812">Transmembrane</keyword>
<comment type="caution">
    <text evidence="2">The sequence shown here is derived from an EMBL/GenBank/DDBJ whole genome shotgun (WGS) entry which is preliminary data.</text>
</comment>
<dbReference type="EMBL" id="QFFJ01000002">
    <property type="protein sequence ID" value="RBL90662.1"/>
    <property type="molecule type" value="Genomic_DNA"/>
</dbReference>
<proteinExistence type="predicted"/>
<evidence type="ECO:0008006" key="4">
    <source>
        <dbReference type="Google" id="ProtNLM"/>
    </source>
</evidence>
<organism evidence="2 3">
    <name type="scientific">Chitinophaga flava</name>
    <dbReference type="NCBI Taxonomy" id="2259036"/>
    <lineage>
        <taxon>Bacteria</taxon>
        <taxon>Pseudomonadati</taxon>
        <taxon>Bacteroidota</taxon>
        <taxon>Chitinophagia</taxon>
        <taxon>Chitinophagales</taxon>
        <taxon>Chitinophagaceae</taxon>
        <taxon>Chitinophaga</taxon>
    </lineage>
</organism>
<gene>
    <name evidence="2" type="ORF">DF182_29880</name>
</gene>
<evidence type="ECO:0000313" key="3">
    <source>
        <dbReference type="Proteomes" id="UP000253410"/>
    </source>
</evidence>
<feature type="transmembrane region" description="Helical" evidence="1">
    <location>
        <begin position="58"/>
        <end position="77"/>
    </location>
</feature>
<keyword evidence="1" id="KW-1133">Transmembrane helix</keyword>
<reference evidence="2 3" key="1">
    <citation type="submission" date="2018-05" db="EMBL/GenBank/DDBJ databases">
        <title>Chitinophaga sp. K3CV102501T nov., isolated from isolated from a monsoon evergreen broad-leaved forest soil.</title>
        <authorList>
            <person name="Lv Y."/>
        </authorList>
    </citation>
    <scope>NUCLEOTIDE SEQUENCE [LARGE SCALE GENOMIC DNA]</scope>
    <source>
        <strain evidence="2 3">GDMCC 1.1325</strain>
    </source>
</reference>
<evidence type="ECO:0000313" key="2">
    <source>
        <dbReference type="EMBL" id="RBL90662.1"/>
    </source>
</evidence>
<sequence length="115" mass="13233">MGVACALLWLLVHVLRWYGQPLPYVNGHLTDFIAVPLMAQICQVVVQRWIAKDSSYQLPLVYILFIAVYVSVVFEWIMPRYSPRYVGDWLDVAAYFSGGLCYYLTQLKKVVPASR</sequence>
<keyword evidence="1" id="KW-0472">Membrane</keyword>
<dbReference type="AlphaFoldDB" id="A0A365XWC2"/>
<evidence type="ECO:0000256" key="1">
    <source>
        <dbReference type="SAM" id="Phobius"/>
    </source>
</evidence>
<accession>A0A365XWC2</accession>
<protein>
    <recommendedName>
        <fullName evidence="4">Magnesium citrate secondary transporter</fullName>
    </recommendedName>
</protein>
<keyword evidence="3" id="KW-1185">Reference proteome</keyword>
<name>A0A365XWC2_9BACT</name>
<dbReference type="Proteomes" id="UP000253410">
    <property type="component" value="Unassembled WGS sequence"/>
</dbReference>